<accession>A0A2J8A9W8</accession>
<dbReference type="AlphaFoldDB" id="A0A2J8A9W8"/>
<keyword evidence="2" id="KW-1185">Reference proteome</keyword>
<evidence type="ECO:0000313" key="2">
    <source>
        <dbReference type="Proteomes" id="UP000236333"/>
    </source>
</evidence>
<reference evidence="1 2" key="1">
    <citation type="journal article" date="2017" name="Mol. Biol. Evol.">
        <title>The 4-celled Tetrabaena socialis nuclear genome reveals the essential components for genetic control of cell number at the origin of multicellularity in the volvocine lineage.</title>
        <authorList>
            <person name="Featherston J."/>
            <person name="Arakaki Y."/>
            <person name="Hanschen E.R."/>
            <person name="Ferris P.J."/>
            <person name="Michod R.E."/>
            <person name="Olson B.J.S.C."/>
            <person name="Nozaki H."/>
            <person name="Durand P.M."/>
        </authorList>
    </citation>
    <scope>NUCLEOTIDE SEQUENCE [LARGE SCALE GENOMIC DNA]</scope>
    <source>
        <strain evidence="1 2">NIES-571</strain>
    </source>
</reference>
<gene>
    <name evidence="1" type="ORF">TSOC_004075</name>
</gene>
<protein>
    <submittedName>
        <fullName evidence="1">Uncharacterized protein</fullName>
    </submittedName>
</protein>
<evidence type="ECO:0000313" key="1">
    <source>
        <dbReference type="EMBL" id="PNH09312.1"/>
    </source>
</evidence>
<feature type="non-terminal residue" evidence="1">
    <location>
        <position position="53"/>
    </location>
</feature>
<proteinExistence type="predicted"/>
<name>A0A2J8A9W8_9CHLO</name>
<comment type="caution">
    <text evidence="1">The sequence shown here is derived from an EMBL/GenBank/DDBJ whole genome shotgun (WGS) entry which is preliminary data.</text>
</comment>
<organism evidence="1 2">
    <name type="scientific">Tetrabaena socialis</name>
    <dbReference type="NCBI Taxonomy" id="47790"/>
    <lineage>
        <taxon>Eukaryota</taxon>
        <taxon>Viridiplantae</taxon>
        <taxon>Chlorophyta</taxon>
        <taxon>core chlorophytes</taxon>
        <taxon>Chlorophyceae</taxon>
        <taxon>CS clade</taxon>
        <taxon>Chlamydomonadales</taxon>
        <taxon>Tetrabaenaceae</taxon>
        <taxon>Tetrabaena</taxon>
    </lineage>
</organism>
<dbReference type="Proteomes" id="UP000236333">
    <property type="component" value="Unassembled WGS sequence"/>
</dbReference>
<dbReference type="EMBL" id="PGGS01000096">
    <property type="protein sequence ID" value="PNH09312.1"/>
    <property type="molecule type" value="Genomic_DNA"/>
</dbReference>
<sequence>MSDTSLNYLQALFDLNRILKRSYPDPHEPYEDEYLKVISGRAGAAAEGEGEEV</sequence>